<feature type="transmembrane region" description="Helical" evidence="6">
    <location>
        <begin position="141"/>
        <end position="163"/>
    </location>
</feature>
<evidence type="ECO:0000256" key="2">
    <source>
        <dbReference type="ARBA" id="ARBA00022475"/>
    </source>
</evidence>
<dbReference type="PATRIC" id="fig|1461583.4.peg.389"/>
<name>A0A078LY00_9BACL</name>
<comment type="subcellular location">
    <subcellularLocation>
        <location evidence="1">Cell membrane</location>
        <topology evidence="1">Multi-pass membrane protein</topology>
    </subcellularLocation>
</comment>
<evidence type="ECO:0000259" key="7">
    <source>
        <dbReference type="Pfam" id="PF10035"/>
    </source>
</evidence>
<keyword evidence="4 6" id="KW-1133">Transmembrane helix</keyword>
<feature type="domain" description="DUF2179" evidence="7">
    <location>
        <begin position="216"/>
        <end position="270"/>
    </location>
</feature>
<gene>
    <name evidence="8" type="ORF">BN1050_00416</name>
</gene>
<dbReference type="PANTHER" id="PTHR33545">
    <property type="entry name" value="UPF0750 MEMBRANE PROTEIN YITT-RELATED"/>
    <property type="match status" value="1"/>
</dbReference>
<dbReference type="InterPro" id="IPR003740">
    <property type="entry name" value="YitT"/>
</dbReference>
<evidence type="ECO:0000256" key="4">
    <source>
        <dbReference type="ARBA" id="ARBA00022989"/>
    </source>
</evidence>
<dbReference type="Pfam" id="PF10035">
    <property type="entry name" value="DUF2179"/>
    <property type="match status" value="1"/>
</dbReference>
<keyword evidence="5 6" id="KW-0472">Membrane</keyword>
<sequence length="279" mass="30851">MKDFLKDLTMLIIGSFIFALAVNLFAIPNGLGEGGVTGITIIAYYLFEWAPSIVSFVLNGILLVIGYKFLNRKMVIYTIIVIFLLSIFLHLTESWHILSDERILSAIFGGMFSGVGIGLIIRVGGSTAGSTILAKIASKYLGWSVSYALLFFDLIVVGASYFVIGLESVMLTIVMLYVGTKSMELVIEGLNRKKAVTIISKEHEAIAEQVTYKMNRGVTVLSGYGYYTKQEKNVLYIIISNQEIVKLKAYVHQVDPNAFITIHDVRDVFGEGFLNLSNS</sequence>
<evidence type="ECO:0000313" key="8">
    <source>
        <dbReference type="EMBL" id="CEA00023.1"/>
    </source>
</evidence>
<dbReference type="GO" id="GO:0005886">
    <property type="term" value="C:plasma membrane"/>
    <property type="evidence" value="ECO:0007669"/>
    <property type="project" value="UniProtKB-SubCell"/>
</dbReference>
<keyword evidence="2" id="KW-1003">Cell membrane</keyword>
<feature type="transmembrane region" description="Helical" evidence="6">
    <location>
        <begin position="74"/>
        <end position="91"/>
    </location>
</feature>
<feature type="transmembrane region" description="Helical" evidence="6">
    <location>
        <begin position="42"/>
        <end position="67"/>
    </location>
</feature>
<feature type="transmembrane region" description="Helical" evidence="6">
    <location>
        <begin position="103"/>
        <end position="121"/>
    </location>
</feature>
<evidence type="ECO:0000256" key="5">
    <source>
        <dbReference type="ARBA" id="ARBA00023136"/>
    </source>
</evidence>
<dbReference type="Gene3D" id="3.30.70.120">
    <property type="match status" value="1"/>
</dbReference>
<reference evidence="8" key="1">
    <citation type="submission" date="2014-07" db="EMBL/GenBank/DDBJ databases">
        <authorList>
            <person name="Urmite Genomes Urmite Genomes"/>
        </authorList>
    </citation>
    <scope>NUCLEOTIDE SEQUENCE</scope>
    <source>
        <strain evidence="8">13S34_air</strain>
    </source>
</reference>
<evidence type="ECO:0000256" key="3">
    <source>
        <dbReference type="ARBA" id="ARBA00022692"/>
    </source>
</evidence>
<protein>
    <recommendedName>
        <fullName evidence="7">DUF2179 domain-containing protein</fullName>
    </recommendedName>
</protein>
<dbReference type="InterPro" id="IPR051461">
    <property type="entry name" value="UPF0750_membrane"/>
</dbReference>
<evidence type="ECO:0000256" key="6">
    <source>
        <dbReference type="SAM" id="Phobius"/>
    </source>
</evidence>
<dbReference type="InterPro" id="IPR019264">
    <property type="entry name" value="DUF2179"/>
</dbReference>
<dbReference type="EMBL" id="LN483073">
    <property type="protein sequence ID" value="CEA00023.1"/>
    <property type="molecule type" value="Genomic_DNA"/>
</dbReference>
<proteinExistence type="predicted"/>
<keyword evidence="3 6" id="KW-0812">Transmembrane</keyword>
<dbReference type="PANTHER" id="PTHR33545:SF4">
    <property type="entry name" value="UPF0750 MEMBRANE PROTEIN YXKD"/>
    <property type="match status" value="1"/>
</dbReference>
<evidence type="ECO:0000256" key="1">
    <source>
        <dbReference type="ARBA" id="ARBA00004651"/>
    </source>
</evidence>
<accession>A0A078LY00</accession>
<dbReference type="Pfam" id="PF02588">
    <property type="entry name" value="YitT_membrane"/>
    <property type="match status" value="1"/>
</dbReference>
<dbReference type="CDD" id="cd16380">
    <property type="entry name" value="YitT_C"/>
    <property type="match status" value="1"/>
</dbReference>
<dbReference type="HOGENOM" id="CLU_063199_1_1_9"/>
<organism evidence="8">
    <name type="scientific">Metalysinibacillus saudimassiliensis</name>
    <dbReference type="NCBI Taxonomy" id="1461583"/>
    <lineage>
        <taxon>Bacteria</taxon>
        <taxon>Bacillati</taxon>
        <taxon>Bacillota</taxon>
        <taxon>Bacilli</taxon>
        <taxon>Bacillales</taxon>
        <taxon>Caryophanaceae</taxon>
        <taxon>Metalysinibacillus</taxon>
    </lineage>
</organism>
<dbReference type="AlphaFoldDB" id="A0A078LY00"/>
<dbReference type="PIRSF" id="PIRSF006483">
    <property type="entry name" value="Membrane_protein_YitT"/>
    <property type="match status" value="1"/>
</dbReference>
<dbReference type="InterPro" id="IPR015867">
    <property type="entry name" value="N-reg_PII/ATP_PRibTrfase_C"/>
</dbReference>